<dbReference type="Proteomes" id="UP001162131">
    <property type="component" value="Unassembled WGS sequence"/>
</dbReference>
<dbReference type="GO" id="GO:0000226">
    <property type="term" value="P:microtubule cytoskeleton organization"/>
    <property type="evidence" value="ECO:0007669"/>
    <property type="project" value="TreeGrafter"/>
</dbReference>
<evidence type="ECO:0000259" key="4">
    <source>
        <dbReference type="Pfam" id="PF25767"/>
    </source>
</evidence>
<dbReference type="GO" id="GO:0005096">
    <property type="term" value="F:GTPase activator activity"/>
    <property type="evidence" value="ECO:0007669"/>
    <property type="project" value="InterPro"/>
</dbReference>
<dbReference type="InterPro" id="IPR058033">
    <property type="entry name" value="ARM_TBCD_2nd"/>
</dbReference>
<dbReference type="GO" id="GO:0007021">
    <property type="term" value="P:tubulin complex assembly"/>
    <property type="evidence" value="ECO:0007669"/>
    <property type="project" value="InterPro"/>
</dbReference>
<feature type="region of interest" description="Disordered" evidence="2">
    <location>
        <begin position="1255"/>
        <end position="1281"/>
    </location>
</feature>
<evidence type="ECO:0000256" key="1">
    <source>
        <dbReference type="ARBA" id="ARBA00023186"/>
    </source>
</evidence>
<dbReference type="PANTHER" id="PTHR12658:SF0">
    <property type="entry name" value="TUBULIN-SPECIFIC CHAPERONE D"/>
    <property type="match status" value="1"/>
</dbReference>
<keyword evidence="1" id="KW-0143">Chaperone</keyword>
<dbReference type="Pfam" id="PF25767">
    <property type="entry name" value="ARM_TBCD_2nd"/>
    <property type="match status" value="1"/>
</dbReference>
<evidence type="ECO:0008006" key="7">
    <source>
        <dbReference type="Google" id="ProtNLM"/>
    </source>
</evidence>
<gene>
    <name evidence="5" type="ORF">BSTOLATCC_MIC48180</name>
</gene>
<dbReference type="GO" id="GO:0007023">
    <property type="term" value="P:post-chaperonin tubulin folding pathway"/>
    <property type="evidence" value="ECO:0007669"/>
    <property type="project" value="InterPro"/>
</dbReference>
<dbReference type="InterPro" id="IPR011989">
    <property type="entry name" value="ARM-like"/>
</dbReference>
<dbReference type="Gene3D" id="1.25.10.10">
    <property type="entry name" value="Leucine-rich Repeat Variant"/>
    <property type="match status" value="2"/>
</dbReference>
<evidence type="ECO:0000313" key="5">
    <source>
        <dbReference type="EMBL" id="CAG9329356.1"/>
    </source>
</evidence>
<dbReference type="InterPro" id="IPR033162">
    <property type="entry name" value="TBCD"/>
</dbReference>
<accession>A0AAU9JNE7</accession>
<evidence type="ECO:0000259" key="3">
    <source>
        <dbReference type="Pfam" id="PF12612"/>
    </source>
</evidence>
<evidence type="ECO:0000256" key="2">
    <source>
        <dbReference type="SAM" id="MobiDB-lite"/>
    </source>
</evidence>
<evidence type="ECO:0000313" key="6">
    <source>
        <dbReference type="Proteomes" id="UP001162131"/>
    </source>
</evidence>
<dbReference type="InterPro" id="IPR016024">
    <property type="entry name" value="ARM-type_fold"/>
</dbReference>
<name>A0AAU9JNE7_9CILI</name>
<dbReference type="PANTHER" id="PTHR12658">
    <property type="entry name" value="BETA-TUBULIN COFACTOR D"/>
    <property type="match status" value="1"/>
</dbReference>
<keyword evidence="6" id="KW-1185">Reference proteome</keyword>
<organism evidence="5 6">
    <name type="scientific">Blepharisma stoltei</name>
    <dbReference type="NCBI Taxonomy" id="1481888"/>
    <lineage>
        <taxon>Eukaryota</taxon>
        <taxon>Sar</taxon>
        <taxon>Alveolata</taxon>
        <taxon>Ciliophora</taxon>
        <taxon>Postciliodesmatophora</taxon>
        <taxon>Heterotrichea</taxon>
        <taxon>Heterotrichida</taxon>
        <taxon>Blepharismidae</taxon>
        <taxon>Blepharisma</taxon>
    </lineage>
</organism>
<sequence length="1281" mass="145461">MDESEILGLHNAYREKYEQDFKPNTLTFVAESEIVSKYISDLCQNATGQGTISQKQAFELKNRVIYILEQYQEQAGLLDPHLEQWITPLMETVRFIVRNSGDPHFLLELVYTLCKIRGSKTIVKFFPHEVSDLEPVFYYLSNLTEGTLWQSHYSLLIWLSIIVIVPFDLETIDSNGDLVKRFLDLGKKFLEHTGRPRDAAGMMIAKLLTRPDILRKGYLEEFIDWSVAIVRSAQEFLKLGVLFTGVEIFTHGQRSELLPYLTKMSVLLHKEENENMFSRQLKVKLAGRLALIQLKPIVASWRYFRGSRSLVANLESKSQQTKIITNAQAHTLKARTQAQENDDSSMDADVDYELLEGQIDAILQGLRDRDNVVRWSAAKAIGRITGRLDKELGDEIVPQILELFSPTETDSAWHGGCLALGELARRGLLLPNRLDQVFPLLYQALLYDKKQGNHSIGAHVRDAACYLAWSFARAYAPEEMSKHLSELSRHLLLVCLFDREINCRRAASAAFQEHVGRQGSFAHGIEILTEADYFTLGNRNHAYLHVSCFVAQYPEYLHSLVDHLVEVKLKHWDIIIRQLAACSLSVLVPFDPNYYIQVVIPKLLPEVYDNNLITRHGAILGVGEIVVGLAGRSALNNDPKTIEKMMYKHSVNYYMLKSSEEALDGDKAILKDSENSRLFKEYYKKLQSVSHLDLIPTQLFNQVKEIVPTIEKKRLYRGKGGQIIRIAVCRFCECLAKSSIVLSGNLIIKIQETLNESVMHNAPEVSDAAQAGLSEFSKTYHNSPGAQLVEITLKKYLKTMQEFNSNKEIPANIARGSASGIGCLNFTLISTMPKEAIFALIEATKIRGTELDDPETRRNAASALGQLISFMIENSKTLNPGNVRFEDELPVHEFDNELVNIVFDCLYSCTEDYTNDKRGDVGSWVRGAAIQSLQMIVSTGIAISEPAWEKIICVLLRQLVEKIDRLRQLAGDIITSLLQNFTLPAWSQILLPIFVYNQGYMQQFKETQEKLQKTESLPDQSEMPIQSITSNYERSSLWSVPNFAFPLVVPLLNESRFRRDMIRGIIVSVGGITESTVKSSSEELVKYAKRNKEIVWDLLNIFKEAEERLQIPFMKTWSLLFKHIPSINEMSEFGHQLLLVTQESIKASKDIHKWLNSLGVFTALLDNPQCSREALRIMVGALGQAYPKVRAQAAQNLYSFFLGVDSHSTFCSSEEAFNKMVDMIINTSWILSLKEVRPVRNEIFLLLGMEPPKVKVTAKKDEDSKEQEDESYKSLVREMGY</sequence>
<dbReference type="Pfam" id="PF23579">
    <property type="entry name" value="ARM_TBCD"/>
    <property type="match status" value="1"/>
</dbReference>
<reference evidence="5" key="1">
    <citation type="submission" date="2021-09" db="EMBL/GenBank/DDBJ databases">
        <authorList>
            <consortium name="AG Swart"/>
            <person name="Singh M."/>
            <person name="Singh A."/>
            <person name="Seah K."/>
            <person name="Emmerich C."/>
        </authorList>
    </citation>
    <scope>NUCLEOTIDE SEQUENCE</scope>
    <source>
        <strain evidence="5">ATCC30299</strain>
    </source>
</reference>
<dbReference type="InterPro" id="IPR022577">
    <property type="entry name" value="TBCD_C"/>
</dbReference>
<dbReference type="GO" id="GO:0048487">
    <property type="term" value="F:beta-tubulin binding"/>
    <property type="evidence" value="ECO:0007669"/>
    <property type="project" value="InterPro"/>
</dbReference>
<comment type="caution">
    <text evidence="5">The sequence shown here is derived from an EMBL/GenBank/DDBJ whole genome shotgun (WGS) entry which is preliminary data.</text>
</comment>
<dbReference type="SUPFAM" id="SSF48371">
    <property type="entry name" value="ARM repeat"/>
    <property type="match status" value="1"/>
</dbReference>
<protein>
    <recommendedName>
        <fullName evidence="7">Tubulin-specific chaperone D</fullName>
    </recommendedName>
</protein>
<feature type="domain" description="Tubulin-folding cofactor D ARM repeats" evidence="4">
    <location>
        <begin position="279"/>
        <end position="525"/>
    </location>
</feature>
<feature type="compositionally biased region" description="Basic and acidic residues" evidence="2">
    <location>
        <begin position="1270"/>
        <end position="1281"/>
    </location>
</feature>
<dbReference type="Pfam" id="PF12612">
    <property type="entry name" value="TFCD_C"/>
    <property type="match status" value="1"/>
</dbReference>
<proteinExistence type="predicted"/>
<dbReference type="EMBL" id="CAJZBQ010000047">
    <property type="protein sequence ID" value="CAG9329356.1"/>
    <property type="molecule type" value="Genomic_DNA"/>
</dbReference>
<feature type="domain" description="Tubulin-folding cofactor D C-terminal" evidence="3">
    <location>
        <begin position="950"/>
        <end position="1153"/>
    </location>
</feature>